<dbReference type="Gene3D" id="1.10.287.130">
    <property type="match status" value="1"/>
</dbReference>
<feature type="domain" description="HAMP" evidence="13">
    <location>
        <begin position="177"/>
        <end position="232"/>
    </location>
</feature>
<dbReference type="SUPFAM" id="SSF158472">
    <property type="entry name" value="HAMP domain-like"/>
    <property type="match status" value="1"/>
</dbReference>
<dbReference type="SMART" id="SM00388">
    <property type="entry name" value="HisKA"/>
    <property type="match status" value="1"/>
</dbReference>
<dbReference type="InterPro" id="IPR036890">
    <property type="entry name" value="HATPase_C_sf"/>
</dbReference>
<dbReference type="GO" id="GO:0005886">
    <property type="term" value="C:plasma membrane"/>
    <property type="evidence" value="ECO:0007669"/>
    <property type="project" value="TreeGrafter"/>
</dbReference>
<keyword evidence="9" id="KW-0902">Two-component regulatory system</keyword>
<dbReference type="GO" id="GO:0000155">
    <property type="term" value="F:phosphorelay sensor kinase activity"/>
    <property type="evidence" value="ECO:0007669"/>
    <property type="project" value="InterPro"/>
</dbReference>
<evidence type="ECO:0000313" key="15">
    <source>
        <dbReference type="Proteomes" id="UP000270291"/>
    </source>
</evidence>
<dbReference type="Gene3D" id="3.30.565.10">
    <property type="entry name" value="Histidine kinase-like ATPase, C-terminal domain"/>
    <property type="match status" value="1"/>
</dbReference>
<comment type="catalytic activity">
    <reaction evidence="1">
        <text>ATP + protein L-histidine = ADP + protein N-phospho-L-histidine.</text>
        <dbReference type="EC" id="2.7.13.3"/>
    </reaction>
</comment>
<evidence type="ECO:0000313" key="14">
    <source>
        <dbReference type="EMBL" id="RSK44386.1"/>
    </source>
</evidence>
<dbReference type="InterPro" id="IPR003661">
    <property type="entry name" value="HisK_dim/P_dom"/>
</dbReference>
<dbReference type="Pfam" id="PF02518">
    <property type="entry name" value="HATPase_c"/>
    <property type="match status" value="1"/>
</dbReference>
<dbReference type="SUPFAM" id="SSF47384">
    <property type="entry name" value="Homodimeric domain of signal transducing histidine kinase"/>
    <property type="match status" value="1"/>
</dbReference>
<evidence type="ECO:0000256" key="3">
    <source>
        <dbReference type="ARBA" id="ARBA00012438"/>
    </source>
</evidence>
<dbReference type="AlphaFoldDB" id="A0A428KD93"/>
<keyword evidence="6 11" id="KW-0812">Transmembrane</keyword>
<dbReference type="PROSITE" id="PS50109">
    <property type="entry name" value="HIS_KIN"/>
    <property type="match status" value="1"/>
</dbReference>
<proteinExistence type="predicted"/>
<feature type="transmembrane region" description="Helical" evidence="11">
    <location>
        <begin position="7"/>
        <end position="29"/>
    </location>
</feature>
<keyword evidence="4" id="KW-0597">Phosphoprotein</keyword>
<dbReference type="FunFam" id="1.10.287.130:FF:000001">
    <property type="entry name" value="Two-component sensor histidine kinase"/>
    <property type="match status" value="1"/>
</dbReference>
<evidence type="ECO:0000256" key="2">
    <source>
        <dbReference type="ARBA" id="ARBA00004370"/>
    </source>
</evidence>
<keyword evidence="10 11" id="KW-0472">Membrane</keyword>
<keyword evidence="7" id="KW-0418">Kinase</keyword>
<evidence type="ECO:0000256" key="11">
    <source>
        <dbReference type="SAM" id="Phobius"/>
    </source>
</evidence>
<comment type="subcellular location">
    <subcellularLocation>
        <location evidence="2">Membrane</location>
    </subcellularLocation>
</comment>
<dbReference type="InterPro" id="IPR050428">
    <property type="entry name" value="TCS_sensor_his_kinase"/>
</dbReference>
<dbReference type="InterPro" id="IPR004358">
    <property type="entry name" value="Sig_transdc_His_kin-like_C"/>
</dbReference>
<evidence type="ECO:0000259" key="13">
    <source>
        <dbReference type="PROSITE" id="PS50885"/>
    </source>
</evidence>
<dbReference type="Pfam" id="PF00672">
    <property type="entry name" value="HAMP"/>
    <property type="match status" value="1"/>
</dbReference>
<keyword evidence="15" id="KW-1185">Reference proteome</keyword>
<dbReference type="InterPro" id="IPR003660">
    <property type="entry name" value="HAMP_dom"/>
</dbReference>
<keyword evidence="5" id="KW-0808">Transferase</keyword>
<dbReference type="CDD" id="cd06225">
    <property type="entry name" value="HAMP"/>
    <property type="match status" value="1"/>
</dbReference>
<dbReference type="PROSITE" id="PS50885">
    <property type="entry name" value="HAMP"/>
    <property type="match status" value="1"/>
</dbReference>
<gene>
    <name evidence="14" type="ORF">EI293_07600</name>
</gene>
<dbReference type="Proteomes" id="UP000270291">
    <property type="component" value="Unassembled WGS sequence"/>
</dbReference>
<accession>A0A428KD93</accession>
<sequence>MTIRNRLTWLFLGVVAVILLGVMTTIYLLQADYTHEEFHQRLRDRAEVTGYVFLEQDELRAEAFREFQRRYLRTLTGEVLQIYDDQLQPRFIEQDDRVDIPDRILTRIITEKEVYFTLGSRQAIGLFYTDNQGQFIIVAAAQNHSGAARLEHLVMILTSIFVVSLVVIYVAGRVFSGKALAPIAAVNDQVDRITTQDLHLRVNEGISHEQDEITRLARTFNRMLERLEDGFETQRTFVSNASHELRTPLTATIGELQVLLNRERDPAAYREAVASVLHELQQLKLLINNLLDLTQTNTGAQEEIRLDELLSEAREAVLPEQRRRVQLTFGQLPEEAEALEIKGNRQLLSRAFTNLFDNALKYSPADQPVVVQLEYRAGRRYIRVQDHGIGISEKALPQVFQPFFRADNARHVVGHGVGLPLARKIIQLHGGEVHLSSQPGQGTVVEVVL</sequence>
<dbReference type="PANTHER" id="PTHR45436:SF5">
    <property type="entry name" value="SENSOR HISTIDINE KINASE TRCS"/>
    <property type="match status" value="1"/>
</dbReference>
<feature type="domain" description="Histidine kinase" evidence="12">
    <location>
        <begin position="240"/>
        <end position="449"/>
    </location>
</feature>
<dbReference type="Pfam" id="PF00512">
    <property type="entry name" value="HisKA"/>
    <property type="match status" value="1"/>
</dbReference>
<dbReference type="RefSeq" id="WP_125436546.1">
    <property type="nucleotide sequence ID" value="NZ_RWIU01000002.1"/>
</dbReference>
<evidence type="ECO:0000256" key="7">
    <source>
        <dbReference type="ARBA" id="ARBA00022777"/>
    </source>
</evidence>
<dbReference type="PRINTS" id="PR00344">
    <property type="entry name" value="BCTRLSENSOR"/>
</dbReference>
<evidence type="ECO:0000256" key="8">
    <source>
        <dbReference type="ARBA" id="ARBA00022989"/>
    </source>
</evidence>
<evidence type="ECO:0000256" key="1">
    <source>
        <dbReference type="ARBA" id="ARBA00000085"/>
    </source>
</evidence>
<name>A0A428KD93_9BACT</name>
<dbReference type="SMART" id="SM00387">
    <property type="entry name" value="HATPase_c"/>
    <property type="match status" value="1"/>
</dbReference>
<evidence type="ECO:0000256" key="9">
    <source>
        <dbReference type="ARBA" id="ARBA00023012"/>
    </source>
</evidence>
<dbReference type="EC" id="2.7.13.3" evidence="3"/>
<dbReference type="Gene3D" id="6.10.340.10">
    <property type="match status" value="1"/>
</dbReference>
<comment type="caution">
    <text evidence="14">The sequence shown here is derived from an EMBL/GenBank/DDBJ whole genome shotgun (WGS) entry which is preliminary data.</text>
</comment>
<organism evidence="14 15">
    <name type="scientific">Hymenobacter perfusus</name>
    <dbReference type="NCBI Taxonomy" id="1236770"/>
    <lineage>
        <taxon>Bacteria</taxon>
        <taxon>Pseudomonadati</taxon>
        <taxon>Bacteroidota</taxon>
        <taxon>Cytophagia</taxon>
        <taxon>Cytophagales</taxon>
        <taxon>Hymenobacteraceae</taxon>
        <taxon>Hymenobacter</taxon>
    </lineage>
</organism>
<evidence type="ECO:0000256" key="6">
    <source>
        <dbReference type="ARBA" id="ARBA00022692"/>
    </source>
</evidence>
<evidence type="ECO:0000256" key="10">
    <source>
        <dbReference type="ARBA" id="ARBA00023136"/>
    </source>
</evidence>
<dbReference type="InterPro" id="IPR005467">
    <property type="entry name" value="His_kinase_dom"/>
</dbReference>
<dbReference type="PANTHER" id="PTHR45436">
    <property type="entry name" value="SENSOR HISTIDINE KINASE YKOH"/>
    <property type="match status" value="1"/>
</dbReference>
<dbReference type="SMART" id="SM00304">
    <property type="entry name" value="HAMP"/>
    <property type="match status" value="1"/>
</dbReference>
<evidence type="ECO:0000259" key="12">
    <source>
        <dbReference type="PROSITE" id="PS50109"/>
    </source>
</evidence>
<dbReference type="InterPro" id="IPR003594">
    <property type="entry name" value="HATPase_dom"/>
</dbReference>
<feature type="transmembrane region" description="Helical" evidence="11">
    <location>
        <begin position="153"/>
        <end position="172"/>
    </location>
</feature>
<dbReference type="OrthoDB" id="594725at2"/>
<dbReference type="CDD" id="cd00082">
    <property type="entry name" value="HisKA"/>
    <property type="match status" value="1"/>
</dbReference>
<evidence type="ECO:0000256" key="4">
    <source>
        <dbReference type="ARBA" id="ARBA00022553"/>
    </source>
</evidence>
<dbReference type="SUPFAM" id="SSF55874">
    <property type="entry name" value="ATPase domain of HSP90 chaperone/DNA topoisomerase II/histidine kinase"/>
    <property type="match status" value="1"/>
</dbReference>
<reference evidence="14 15" key="1">
    <citation type="submission" date="2018-12" db="EMBL/GenBank/DDBJ databases">
        <authorList>
            <person name="Feng G."/>
            <person name="Zhu H."/>
        </authorList>
    </citation>
    <scope>NUCLEOTIDE SEQUENCE [LARGE SCALE GENOMIC DNA]</scope>
    <source>
        <strain evidence="14 15">LMG 26000</strain>
    </source>
</reference>
<protein>
    <recommendedName>
        <fullName evidence="3">histidine kinase</fullName>
        <ecNumber evidence="3">2.7.13.3</ecNumber>
    </recommendedName>
</protein>
<evidence type="ECO:0000256" key="5">
    <source>
        <dbReference type="ARBA" id="ARBA00022679"/>
    </source>
</evidence>
<keyword evidence="8 11" id="KW-1133">Transmembrane helix</keyword>
<dbReference type="EMBL" id="RWIU01000002">
    <property type="protein sequence ID" value="RSK44386.1"/>
    <property type="molecule type" value="Genomic_DNA"/>
</dbReference>
<dbReference type="InterPro" id="IPR036097">
    <property type="entry name" value="HisK_dim/P_sf"/>
</dbReference>